<evidence type="ECO:0000313" key="3">
    <source>
        <dbReference type="Proteomes" id="UP001500840"/>
    </source>
</evidence>
<name>A0ABP8MZ37_9BACT</name>
<keyword evidence="3" id="KW-1185">Reference proteome</keyword>
<comment type="caution">
    <text evidence="2">The sequence shown here is derived from an EMBL/GenBank/DDBJ whole genome shotgun (WGS) entry which is preliminary data.</text>
</comment>
<reference evidence="3" key="1">
    <citation type="journal article" date="2019" name="Int. J. Syst. Evol. Microbiol.">
        <title>The Global Catalogue of Microorganisms (GCM) 10K type strain sequencing project: providing services to taxonomists for standard genome sequencing and annotation.</title>
        <authorList>
            <consortium name="The Broad Institute Genomics Platform"/>
            <consortium name="The Broad Institute Genome Sequencing Center for Infectious Disease"/>
            <person name="Wu L."/>
            <person name="Ma J."/>
        </authorList>
    </citation>
    <scope>NUCLEOTIDE SEQUENCE [LARGE SCALE GENOMIC DNA]</scope>
    <source>
        <strain evidence="3">JCM 17759</strain>
    </source>
</reference>
<feature type="transmembrane region" description="Helical" evidence="1">
    <location>
        <begin position="234"/>
        <end position="255"/>
    </location>
</feature>
<evidence type="ECO:0000256" key="1">
    <source>
        <dbReference type="SAM" id="Phobius"/>
    </source>
</evidence>
<dbReference type="EMBL" id="BAABGA010000040">
    <property type="protein sequence ID" value="GAA4457380.1"/>
    <property type="molecule type" value="Genomic_DNA"/>
</dbReference>
<accession>A0ABP8MZ37</accession>
<keyword evidence="1" id="KW-0812">Transmembrane</keyword>
<proteinExistence type="predicted"/>
<organism evidence="2 3">
    <name type="scientific">Novipirellula rosea</name>
    <dbReference type="NCBI Taxonomy" id="1031540"/>
    <lineage>
        <taxon>Bacteria</taxon>
        <taxon>Pseudomonadati</taxon>
        <taxon>Planctomycetota</taxon>
        <taxon>Planctomycetia</taxon>
        <taxon>Pirellulales</taxon>
        <taxon>Pirellulaceae</taxon>
        <taxon>Novipirellula</taxon>
    </lineage>
</organism>
<protein>
    <submittedName>
        <fullName evidence="2">Uncharacterized protein</fullName>
    </submittedName>
</protein>
<sequence length="400" mass="44801">MTAKVFSGEIPISRLGVFYEQEIADGGIRDNLALDWYSSVSYSRDSSLAIISDAGATFDWSKANLQKQSASVWLSRLQRTIDIQMRRLSQMDKARLLSNEKASVGIRDWDVTLIDEQQDSALYMQPITRSVASRVAQLATDLTPLGPAETYAIIRLGYDLASERLRIYPFQDVEVDDGFWKDLFPEKITHMNMDSRYGTDKQSLEGAVKEERKPLIGGLLDAWKHLPIPIWKRIAYSLLLVLLVSLSVATIINFARPIVATIFQSQKPIVTHKTIVALSQTTEWGNVLKEVQGQQALLQTAYLGREGNVVSVMLLDCNKLLKLELPELVAKSLPVEVSRIGEIYLAIKGSLQSSDDVHTLVTNAELQELFNTLPTGWTQPKVDTTVLDPIDEQVLEQLIK</sequence>
<keyword evidence="1" id="KW-1133">Transmembrane helix</keyword>
<dbReference type="Proteomes" id="UP001500840">
    <property type="component" value="Unassembled WGS sequence"/>
</dbReference>
<evidence type="ECO:0000313" key="2">
    <source>
        <dbReference type="EMBL" id="GAA4457380.1"/>
    </source>
</evidence>
<gene>
    <name evidence="2" type="ORF">GCM10023156_34100</name>
</gene>
<keyword evidence="1" id="KW-0472">Membrane</keyword>